<evidence type="ECO:0000256" key="5">
    <source>
        <dbReference type="SAM" id="MobiDB-lite"/>
    </source>
</evidence>
<dbReference type="CDD" id="cd08414">
    <property type="entry name" value="PBP2_LTTR_aromatics_like"/>
    <property type="match status" value="1"/>
</dbReference>
<dbReference type="PANTHER" id="PTHR30346:SF0">
    <property type="entry name" value="HCA OPERON TRANSCRIPTIONAL ACTIVATOR HCAR"/>
    <property type="match status" value="1"/>
</dbReference>
<evidence type="ECO:0000313" key="8">
    <source>
        <dbReference type="EMBL" id="MBW4708384.1"/>
    </source>
</evidence>
<dbReference type="GO" id="GO:0032993">
    <property type="term" value="C:protein-DNA complex"/>
    <property type="evidence" value="ECO:0007669"/>
    <property type="project" value="TreeGrafter"/>
</dbReference>
<keyword evidence="2" id="KW-0805">Transcription regulation</keyword>
<dbReference type="GO" id="GO:0003677">
    <property type="term" value="F:DNA binding"/>
    <property type="evidence" value="ECO:0007669"/>
    <property type="project" value="UniProtKB-KW"/>
</dbReference>
<keyword evidence="3" id="KW-0238">DNA-binding</keyword>
<accession>A0A9X1FV86</accession>
<dbReference type="PANTHER" id="PTHR30346">
    <property type="entry name" value="TRANSCRIPTIONAL DUAL REGULATOR HCAR-RELATED"/>
    <property type="match status" value="1"/>
</dbReference>
<gene>
    <name evidence="8" type="ORF">KX928_11375</name>
</gene>
<reference evidence="8" key="1">
    <citation type="submission" date="2021-07" db="EMBL/GenBank/DDBJ databases">
        <title>Roseobacter insulae sp. nov., isolated from a tidal flat.</title>
        <authorList>
            <person name="Park S."/>
            <person name="Yoon J.-H."/>
        </authorList>
    </citation>
    <scope>NUCLEOTIDE SEQUENCE</scope>
    <source>
        <strain evidence="8">YSTF-M11</strain>
    </source>
</reference>
<comment type="caution">
    <text evidence="8">The sequence shown here is derived from an EMBL/GenBank/DDBJ whole genome shotgun (WGS) entry which is preliminary data.</text>
</comment>
<feature type="region of interest" description="Disordered" evidence="5">
    <location>
        <begin position="222"/>
        <end position="243"/>
    </location>
</feature>
<dbReference type="Pfam" id="PF03466">
    <property type="entry name" value="LysR_substrate"/>
    <property type="match status" value="1"/>
</dbReference>
<feature type="compositionally biased region" description="Polar residues" evidence="5">
    <location>
        <begin position="222"/>
        <end position="232"/>
    </location>
</feature>
<proteinExistence type="inferred from homology"/>
<evidence type="ECO:0000256" key="6">
    <source>
        <dbReference type="SAM" id="Phobius"/>
    </source>
</evidence>
<evidence type="ECO:0000256" key="1">
    <source>
        <dbReference type="ARBA" id="ARBA00009437"/>
    </source>
</evidence>
<sequence length="243" mass="26466">MEDDRGTILIERGSRPMRLTRTGDIVLDHAKRVLDLSDAAKADVMRIGRGQTGLLTVAFVGSALYPVLPWVLWDFRQQSPKVDVSLTETLAPDTAGGLQERKMDVGIVRPALLTLDEFEQRPLVAEKMVVAVPEGHPVRHETTLALASVHGAPLILFPIHPKPSLTEVILNACDAVGAEPDIVQNVLHLQTALILDPAGCSRTGRYIRQTLLPSFEELPSTNCNKGSKQSPLGGTARQCRPHL</sequence>
<protein>
    <submittedName>
        <fullName evidence="8">LysR family substrate-binding domain-containing protein</fullName>
    </submittedName>
</protein>
<organism evidence="8 9">
    <name type="scientific">Roseobacter insulae</name>
    <dbReference type="NCBI Taxonomy" id="2859783"/>
    <lineage>
        <taxon>Bacteria</taxon>
        <taxon>Pseudomonadati</taxon>
        <taxon>Pseudomonadota</taxon>
        <taxon>Alphaproteobacteria</taxon>
        <taxon>Rhodobacterales</taxon>
        <taxon>Roseobacteraceae</taxon>
        <taxon>Roseobacter</taxon>
    </lineage>
</organism>
<dbReference type="InterPro" id="IPR005119">
    <property type="entry name" value="LysR_subst-bd"/>
</dbReference>
<evidence type="ECO:0000259" key="7">
    <source>
        <dbReference type="Pfam" id="PF03466"/>
    </source>
</evidence>
<feature type="transmembrane region" description="Helical" evidence="6">
    <location>
        <begin position="54"/>
        <end position="73"/>
    </location>
</feature>
<evidence type="ECO:0000256" key="2">
    <source>
        <dbReference type="ARBA" id="ARBA00023015"/>
    </source>
</evidence>
<evidence type="ECO:0000256" key="3">
    <source>
        <dbReference type="ARBA" id="ARBA00023125"/>
    </source>
</evidence>
<comment type="similarity">
    <text evidence="1">Belongs to the LysR transcriptional regulatory family.</text>
</comment>
<evidence type="ECO:0000313" key="9">
    <source>
        <dbReference type="Proteomes" id="UP001138661"/>
    </source>
</evidence>
<dbReference type="GO" id="GO:0003700">
    <property type="term" value="F:DNA-binding transcription factor activity"/>
    <property type="evidence" value="ECO:0007669"/>
    <property type="project" value="TreeGrafter"/>
</dbReference>
<dbReference type="Proteomes" id="UP001138661">
    <property type="component" value="Unassembled WGS sequence"/>
</dbReference>
<keyword evidence="6" id="KW-0472">Membrane</keyword>
<keyword evidence="9" id="KW-1185">Reference proteome</keyword>
<name>A0A9X1FV86_9RHOB</name>
<dbReference type="EMBL" id="JAHXDN010000003">
    <property type="protein sequence ID" value="MBW4708384.1"/>
    <property type="molecule type" value="Genomic_DNA"/>
</dbReference>
<keyword evidence="4" id="KW-0804">Transcription</keyword>
<keyword evidence="6" id="KW-0812">Transmembrane</keyword>
<dbReference type="AlphaFoldDB" id="A0A9X1FV86"/>
<evidence type="ECO:0000256" key="4">
    <source>
        <dbReference type="ARBA" id="ARBA00023163"/>
    </source>
</evidence>
<keyword evidence="6" id="KW-1133">Transmembrane helix</keyword>
<feature type="domain" description="LysR substrate-binding" evidence="7">
    <location>
        <begin position="49"/>
        <end position="193"/>
    </location>
</feature>